<dbReference type="HOGENOM" id="CLU_1075538_0_0_1"/>
<keyword evidence="2" id="KW-1185">Reference proteome</keyword>
<dbReference type="EMBL" id="GG662639">
    <property type="protein sequence ID" value="EDK31563.1"/>
    <property type="molecule type" value="Genomic_DNA"/>
</dbReference>
<name>A4VDF4_TETTS</name>
<dbReference type="KEGG" id="tet:TTHERM_00134799"/>
<proteinExistence type="predicted"/>
<organism evidence="1 2">
    <name type="scientific">Tetrahymena thermophila (strain SB210)</name>
    <dbReference type="NCBI Taxonomy" id="312017"/>
    <lineage>
        <taxon>Eukaryota</taxon>
        <taxon>Sar</taxon>
        <taxon>Alveolata</taxon>
        <taxon>Ciliophora</taxon>
        <taxon>Intramacronucleata</taxon>
        <taxon>Oligohymenophorea</taxon>
        <taxon>Hymenostomatida</taxon>
        <taxon>Tetrahymenina</taxon>
        <taxon>Tetrahymenidae</taxon>
        <taxon>Tetrahymena</taxon>
    </lineage>
</organism>
<dbReference type="SUPFAM" id="SSF57889">
    <property type="entry name" value="Cysteine-rich domain"/>
    <property type="match status" value="1"/>
</dbReference>
<evidence type="ECO:0000313" key="1">
    <source>
        <dbReference type="EMBL" id="EDK31563.1"/>
    </source>
</evidence>
<dbReference type="RefSeq" id="XP_001470877.1">
    <property type="nucleotide sequence ID" value="XM_001470827.1"/>
</dbReference>
<accession>A4VDF4</accession>
<dbReference type="InterPro" id="IPR046349">
    <property type="entry name" value="C1-like_sf"/>
</dbReference>
<evidence type="ECO:0008006" key="3">
    <source>
        <dbReference type="Google" id="ProtNLM"/>
    </source>
</evidence>
<dbReference type="GeneID" id="7822986"/>
<reference evidence="2" key="1">
    <citation type="journal article" date="2006" name="PLoS Biol.">
        <title>Macronuclear genome sequence of the ciliate Tetrahymena thermophila, a model eukaryote.</title>
        <authorList>
            <person name="Eisen J.A."/>
            <person name="Coyne R.S."/>
            <person name="Wu M."/>
            <person name="Wu D."/>
            <person name="Thiagarajan M."/>
            <person name="Wortman J.R."/>
            <person name="Badger J.H."/>
            <person name="Ren Q."/>
            <person name="Amedeo P."/>
            <person name="Jones K.M."/>
            <person name="Tallon L.J."/>
            <person name="Delcher A.L."/>
            <person name="Salzberg S.L."/>
            <person name="Silva J.C."/>
            <person name="Haas B.J."/>
            <person name="Majoros W.H."/>
            <person name="Farzad M."/>
            <person name="Carlton J.M."/>
            <person name="Smith R.K. Jr."/>
            <person name="Garg J."/>
            <person name="Pearlman R.E."/>
            <person name="Karrer K.M."/>
            <person name="Sun L."/>
            <person name="Manning G."/>
            <person name="Elde N.C."/>
            <person name="Turkewitz A.P."/>
            <person name="Asai D.J."/>
            <person name="Wilkes D.E."/>
            <person name="Wang Y."/>
            <person name="Cai H."/>
            <person name="Collins K."/>
            <person name="Stewart B.A."/>
            <person name="Lee S.R."/>
            <person name="Wilamowska K."/>
            <person name="Weinberg Z."/>
            <person name="Ruzzo W.L."/>
            <person name="Wloga D."/>
            <person name="Gaertig J."/>
            <person name="Frankel J."/>
            <person name="Tsao C.-C."/>
            <person name="Gorovsky M.A."/>
            <person name="Keeling P.J."/>
            <person name="Waller R.F."/>
            <person name="Patron N.J."/>
            <person name="Cherry J.M."/>
            <person name="Stover N.A."/>
            <person name="Krieger C.J."/>
            <person name="del Toro C."/>
            <person name="Ryder H.F."/>
            <person name="Williamson S.C."/>
            <person name="Barbeau R.A."/>
            <person name="Hamilton E.P."/>
            <person name="Orias E."/>
        </authorList>
    </citation>
    <scope>NUCLEOTIDE SEQUENCE [LARGE SCALE GENOMIC DNA]</scope>
    <source>
        <strain evidence="2">SB210</strain>
    </source>
</reference>
<protein>
    <recommendedName>
        <fullName evidence="3">ZZ-type domain-containing protein</fullName>
    </recommendedName>
</protein>
<evidence type="ECO:0000313" key="2">
    <source>
        <dbReference type="Proteomes" id="UP000009168"/>
    </source>
</evidence>
<dbReference type="eggNOG" id="ENOG502SGDA">
    <property type="taxonomic scope" value="Eukaryota"/>
</dbReference>
<dbReference type="AlphaFoldDB" id="A4VDF4"/>
<dbReference type="OrthoDB" id="412596at2759"/>
<sequence>MEKALILLKIHPHRVVEQIQSQDDDKNKEVFKPWVCSGQKLNPNQCKNSSQFDLKITNPQVTKYICEQKCPNFMICSSCVNEMQEVAMLPEQIDHPLHTKHTLYRSYNQEDWICDAKDYLGCLSNMSAQIESKGIERYNCSKCDFDLCSKCIFFYLENPQMTYLYQVNSNIHEHVMTRWFDDNGWCCDGSKKNKGGCLSGVTGFGQTTNFNRWRCVKCDFDLCEKCLFATIIDACPSQTPPSKQQYQSLLESIQKNNSK</sequence>
<gene>
    <name evidence="1" type="ORF">TTHERM_00134799</name>
</gene>
<dbReference type="Proteomes" id="UP000009168">
    <property type="component" value="Unassembled WGS sequence"/>
</dbReference>
<dbReference type="InParanoid" id="A4VDF4"/>